<dbReference type="Gene3D" id="3.40.30.10">
    <property type="entry name" value="Glutaredoxin"/>
    <property type="match status" value="1"/>
</dbReference>
<protein>
    <recommendedName>
        <fullName evidence="1">DSBA-like thioredoxin domain-containing protein</fullName>
    </recommendedName>
</protein>
<dbReference type="PANTHER" id="PTHR13887">
    <property type="entry name" value="GLUTATHIONE S-TRANSFERASE KAPPA"/>
    <property type="match status" value="1"/>
</dbReference>
<gene>
    <name evidence="2" type="ORF">PRZ48_011946</name>
</gene>
<dbReference type="SUPFAM" id="SSF52833">
    <property type="entry name" value="Thioredoxin-like"/>
    <property type="match status" value="1"/>
</dbReference>
<feature type="domain" description="DSBA-like thioredoxin" evidence="1">
    <location>
        <begin position="6"/>
        <end position="210"/>
    </location>
</feature>
<dbReference type="PANTHER" id="PTHR13887:SF41">
    <property type="entry name" value="THIOREDOXIN SUPERFAMILY PROTEIN"/>
    <property type="match status" value="1"/>
</dbReference>
<dbReference type="EMBL" id="JAXOVC010000009">
    <property type="protein sequence ID" value="KAK4497495.1"/>
    <property type="molecule type" value="Genomic_DNA"/>
</dbReference>
<dbReference type="Proteomes" id="UP001305779">
    <property type="component" value="Unassembled WGS sequence"/>
</dbReference>
<comment type="caution">
    <text evidence="2">The sequence shown here is derived from an EMBL/GenBank/DDBJ whole genome shotgun (WGS) entry which is preliminary data.</text>
</comment>
<evidence type="ECO:0000313" key="2">
    <source>
        <dbReference type="EMBL" id="KAK4497495.1"/>
    </source>
</evidence>
<dbReference type="Pfam" id="PF01323">
    <property type="entry name" value="DSBA"/>
    <property type="match status" value="1"/>
</dbReference>
<accession>A0ABR0E7S4</accession>
<sequence>MTVIEVKVYFDTICAWCYIGHRTLFQAIALFQKTYPGASSDDFKVSFSPFYRDRTLPDEAVLLESRLVSSLGEDKLQDVRTRVDRIGRANGIIINLQSLIGSTRSSQRLIHHAGTVGGSALQKDLLEQIYFRWFEIGGDITSHAFLLECAKAVRLNLSEATDVLETGKYGNEVDELDAQARRDGISCVPTFIIDGIKIEGAEDATTFYEAFVKIKEGEKANVSKDAGPTS</sequence>
<evidence type="ECO:0000259" key="1">
    <source>
        <dbReference type="Pfam" id="PF01323"/>
    </source>
</evidence>
<evidence type="ECO:0000313" key="3">
    <source>
        <dbReference type="Proteomes" id="UP001305779"/>
    </source>
</evidence>
<dbReference type="InterPro" id="IPR001853">
    <property type="entry name" value="DSBA-like_thioredoxin_dom"/>
</dbReference>
<keyword evidence="3" id="KW-1185">Reference proteome</keyword>
<proteinExistence type="predicted"/>
<reference evidence="2 3" key="1">
    <citation type="journal article" date="2023" name="G3 (Bethesda)">
        <title>A chromosome-level genome assembly of Zasmidium syzygii isolated from banana leaves.</title>
        <authorList>
            <person name="van Westerhoven A.C."/>
            <person name="Mehrabi R."/>
            <person name="Talebi R."/>
            <person name="Steentjes M.B.F."/>
            <person name="Corcolon B."/>
            <person name="Chong P.A."/>
            <person name="Kema G.H.J."/>
            <person name="Seidl M.F."/>
        </authorList>
    </citation>
    <scope>NUCLEOTIDE SEQUENCE [LARGE SCALE GENOMIC DNA]</scope>
    <source>
        <strain evidence="2 3">P124</strain>
    </source>
</reference>
<organism evidence="2 3">
    <name type="scientific">Zasmidium cellare</name>
    <name type="common">Wine cellar mold</name>
    <name type="synonym">Racodium cellare</name>
    <dbReference type="NCBI Taxonomy" id="395010"/>
    <lineage>
        <taxon>Eukaryota</taxon>
        <taxon>Fungi</taxon>
        <taxon>Dikarya</taxon>
        <taxon>Ascomycota</taxon>
        <taxon>Pezizomycotina</taxon>
        <taxon>Dothideomycetes</taxon>
        <taxon>Dothideomycetidae</taxon>
        <taxon>Mycosphaerellales</taxon>
        <taxon>Mycosphaerellaceae</taxon>
        <taxon>Zasmidium</taxon>
    </lineage>
</organism>
<dbReference type="InterPro" id="IPR036249">
    <property type="entry name" value="Thioredoxin-like_sf"/>
</dbReference>
<name>A0ABR0E7S4_ZASCE</name>